<dbReference type="AlphaFoldDB" id="A0A0A8Z1Q7"/>
<protein>
    <submittedName>
        <fullName evidence="2">Uncharacterized protein</fullName>
    </submittedName>
</protein>
<organism evidence="2">
    <name type="scientific">Arundo donax</name>
    <name type="common">Giant reed</name>
    <name type="synonym">Donax arundinaceus</name>
    <dbReference type="NCBI Taxonomy" id="35708"/>
    <lineage>
        <taxon>Eukaryota</taxon>
        <taxon>Viridiplantae</taxon>
        <taxon>Streptophyta</taxon>
        <taxon>Embryophyta</taxon>
        <taxon>Tracheophyta</taxon>
        <taxon>Spermatophyta</taxon>
        <taxon>Magnoliopsida</taxon>
        <taxon>Liliopsida</taxon>
        <taxon>Poales</taxon>
        <taxon>Poaceae</taxon>
        <taxon>PACMAD clade</taxon>
        <taxon>Arundinoideae</taxon>
        <taxon>Arundineae</taxon>
        <taxon>Arundo</taxon>
    </lineage>
</organism>
<reference evidence="2" key="2">
    <citation type="journal article" date="2015" name="Data Brief">
        <title>Shoot transcriptome of the giant reed, Arundo donax.</title>
        <authorList>
            <person name="Barrero R.A."/>
            <person name="Guerrero F.D."/>
            <person name="Moolhuijzen P."/>
            <person name="Goolsby J.A."/>
            <person name="Tidwell J."/>
            <person name="Bellgard S.E."/>
            <person name="Bellgard M.I."/>
        </authorList>
    </citation>
    <scope>NUCLEOTIDE SEQUENCE</scope>
    <source>
        <tissue evidence="2">Shoot tissue taken approximately 20 cm above the soil surface</tissue>
    </source>
</reference>
<proteinExistence type="predicted"/>
<evidence type="ECO:0000313" key="2">
    <source>
        <dbReference type="EMBL" id="JAD33349.1"/>
    </source>
</evidence>
<keyword evidence="1" id="KW-0472">Membrane</keyword>
<dbReference type="EMBL" id="GBRH01264546">
    <property type="protein sequence ID" value="JAD33349.1"/>
    <property type="molecule type" value="Transcribed_RNA"/>
</dbReference>
<keyword evidence="1" id="KW-1133">Transmembrane helix</keyword>
<feature type="transmembrane region" description="Helical" evidence="1">
    <location>
        <begin position="20"/>
        <end position="39"/>
    </location>
</feature>
<accession>A0A0A8Z1Q7</accession>
<keyword evidence="1" id="KW-0812">Transmembrane</keyword>
<reference evidence="2" key="1">
    <citation type="submission" date="2014-09" db="EMBL/GenBank/DDBJ databases">
        <authorList>
            <person name="Magalhaes I.L.F."/>
            <person name="Oliveira U."/>
            <person name="Santos F.R."/>
            <person name="Vidigal T.H.D.A."/>
            <person name="Brescovit A.D."/>
            <person name="Santos A.J."/>
        </authorList>
    </citation>
    <scope>NUCLEOTIDE SEQUENCE</scope>
    <source>
        <tissue evidence="2">Shoot tissue taken approximately 20 cm above the soil surface</tissue>
    </source>
</reference>
<sequence length="52" mass="5634">MGQNLLGLSDGKGKCIRAVLSCWWTQAVLIILLVSNWLLTCLDGNNCLGLSK</sequence>
<evidence type="ECO:0000256" key="1">
    <source>
        <dbReference type="SAM" id="Phobius"/>
    </source>
</evidence>
<name>A0A0A8Z1Q7_ARUDO</name>